<name>B3EUK2_AMOA5</name>
<feature type="binding site" evidence="6">
    <location>
        <position position="201"/>
    </location>
    <ligand>
        <name>a divalent metal cation</name>
        <dbReference type="ChEBI" id="CHEBI:60240"/>
        <label>2</label>
        <note>catalytic</note>
    </ligand>
</feature>
<organism evidence="9 10">
    <name type="scientific">Amoebophilus asiaticus (strain 5a2)</name>
    <dbReference type="NCBI Taxonomy" id="452471"/>
    <lineage>
        <taxon>Bacteria</taxon>
        <taxon>Pseudomonadati</taxon>
        <taxon>Bacteroidota</taxon>
        <taxon>Cytophagia</taxon>
        <taxon>Cytophagales</taxon>
        <taxon>Amoebophilaceae</taxon>
        <taxon>Candidatus Amoebophilus</taxon>
    </lineage>
</organism>
<dbReference type="Proteomes" id="UP000001227">
    <property type="component" value="Chromosome"/>
</dbReference>
<keyword evidence="4 6" id="KW-0479">Metal-binding</keyword>
<dbReference type="STRING" id="452471.Aasi_0176"/>
<keyword evidence="10" id="KW-1185">Reference proteome</keyword>
<feature type="binding site" evidence="6">
    <location>
        <position position="105"/>
    </location>
    <ligand>
        <name>a divalent metal cation</name>
        <dbReference type="ChEBI" id="CHEBI:60240"/>
        <label>2</label>
        <note>catalytic</note>
    </ligand>
</feature>
<dbReference type="InterPro" id="IPR001714">
    <property type="entry name" value="Pept_M24_MAP"/>
</dbReference>
<gene>
    <name evidence="6" type="primary">map</name>
    <name evidence="9" type="ordered locus">Aasi_0176</name>
</gene>
<dbReference type="PANTHER" id="PTHR43330:SF27">
    <property type="entry name" value="METHIONINE AMINOPEPTIDASE"/>
    <property type="match status" value="1"/>
</dbReference>
<proteinExistence type="inferred from homology"/>
<dbReference type="EMBL" id="CP001102">
    <property type="protein sequence ID" value="ACE05621.1"/>
    <property type="molecule type" value="Genomic_DNA"/>
</dbReference>
<dbReference type="OrthoDB" id="9802055at2"/>
<protein>
    <recommendedName>
        <fullName evidence="6 7">Methionine aminopeptidase</fullName>
        <shortName evidence="6">MAP</shortName>
        <shortName evidence="6">MetAP</shortName>
        <ecNumber evidence="6 7">3.4.11.18</ecNumber>
    </recommendedName>
    <alternativeName>
        <fullName evidence="6">Peptidase M</fullName>
    </alternativeName>
</protein>
<feature type="binding site" evidence="6">
    <location>
        <position position="168"/>
    </location>
    <ligand>
        <name>a divalent metal cation</name>
        <dbReference type="ChEBI" id="CHEBI:60240"/>
        <label>2</label>
        <note>catalytic</note>
    </ligand>
</feature>
<sequence length="257" mass="28009">MIFLKNDEEIAIIKQSGLILAQAFGVVAKAIKPGVATKTLDKLAETYIYDHGAIPSFKGYDQFPATLCVSVNEAVVHGIPGDYELKEGDIVSVDGGVFYKGFHSDSAFTFPVGEITKEAKELIKVTKEALYLGINQAIVGNRIGDIGGTVEDYVSKHNFTVVRNLAGHGIGKNLHEDPQVPNYGKLGSGVRLKKGMVLAIEPMVNVGRSAVKQEKDGWTITTIDKKLSAHFEHTIAVGEQQAEILTSYQYIEEVFRI</sequence>
<dbReference type="SUPFAM" id="SSF55920">
    <property type="entry name" value="Creatinase/aminopeptidase"/>
    <property type="match status" value="1"/>
</dbReference>
<dbReference type="HOGENOM" id="CLU_015857_0_1_10"/>
<feature type="binding site" evidence="6">
    <location>
        <position position="232"/>
    </location>
    <ligand>
        <name>a divalent metal cation</name>
        <dbReference type="ChEBI" id="CHEBI:60240"/>
        <label>1</label>
    </ligand>
</feature>
<dbReference type="InterPro" id="IPR036005">
    <property type="entry name" value="Creatinase/aminopeptidase-like"/>
</dbReference>
<reference evidence="9 10" key="1">
    <citation type="journal article" date="2010" name="J. Bacteriol.">
        <title>The genome of the amoeba symbiont 'Candidatus Amoebophilus asiaticus' reveals common mechanisms for host cell interaction among amoeba-associated bacteria.</title>
        <authorList>
            <person name="Schmitz-Esser S."/>
            <person name="Tischler P."/>
            <person name="Arnold R."/>
            <person name="Montanaro J."/>
            <person name="Wagner M."/>
            <person name="Rattei T."/>
            <person name="Horn M."/>
        </authorList>
    </citation>
    <scope>NUCLEOTIDE SEQUENCE [LARGE SCALE GENOMIC DNA]</scope>
    <source>
        <strain evidence="9 10">5a2</strain>
    </source>
</reference>
<evidence type="ECO:0000256" key="7">
    <source>
        <dbReference type="RuleBase" id="RU003653"/>
    </source>
</evidence>
<dbReference type="KEGG" id="aas:Aasi_0176"/>
<dbReference type="HAMAP" id="MF_01974">
    <property type="entry name" value="MetAP_1"/>
    <property type="match status" value="1"/>
</dbReference>
<evidence type="ECO:0000256" key="5">
    <source>
        <dbReference type="ARBA" id="ARBA00022801"/>
    </source>
</evidence>
<dbReference type="EC" id="3.4.11.18" evidence="6 7"/>
<dbReference type="Pfam" id="PF00557">
    <property type="entry name" value="Peptidase_M24"/>
    <property type="match status" value="1"/>
</dbReference>
<evidence type="ECO:0000256" key="3">
    <source>
        <dbReference type="ARBA" id="ARBA00022670"/>
    </source>
</evidence>
<accession>B3EUK2</accession>
<comment type="subunit">
    <text evidence="6">Monomer.</text>
</comment>
<keyword evidence="2 6" id="KW-0031">Aminopeptidase</keyword>
<feature type="binding site" evidence="6">
    <location>
        <position position="77"/>
    </location>
    <ligand>
        <name>substrate</name>
    </ligand>
</feature>
<comment type="function">
    <text evidence="1 6">Removes the N-terminal methionine from nascent proteins. The N-terminal methionine is often cleaved when the second residue in the primary sequence is small and uncharged (Met-Ala-, Cys, Gly, Pro, Ser, Thr, or Val). Requires deformylation of the N(alpha)-formylated initiator methionine before it can be hydrolyzed.</text>
</comment>
<feature type="domain" description="Peptidase M24" evidence="8">
    <location>
        <begin position="12"/>
        <end position="238"/>
    </location>
</feature>
<comment type="similarity">
    <text evidence="6">Belongs to the peptidase M24A family. Methionine aminopeptidase type 1 subfamily.</text>
</comment>
<keyword evidence="3 6" id="KW-0645">Protease</keyword>
<dbReference type="GO" id="GO:0004239">
    <property type="term" value="F:initiator methionyl aminopeptidase activity"/>
    <property type="evidence" value="ECO:0007669"/>
    <property type="project" value="UniProtKB-UniRule"/>
</dbReference>
<evidence type="ECO:0000313" key="10">
    <source>
        <dbReference type="Proteomes" id="UP000001227"/>
    </source>
</evidence>
<dbReference type="Gene3D" id="3.90.230.10">
    <property type="entry name" value="Creatinase/methionine aminopeptidase superfamily"/>
    <property type="match status" value="1"/>
</dbReference>
<dbReference type="eggNOG" id="COG0024">
    <property type="taxonomic scope" value="Bacteria"/>
</dbReference>
<dbReference type="PRINTS" id="PR00599">
    <property type="entry name" value="MAPEPTIDASE"/>
</dbReference>
<comment type="cofactor">
    <cofactor evidence="6">
        <name>Co(2+)</name>
        <dbReference type="ChEBI" id="CHEBI:48828"/>
    </cofactor>
    <cofactor evidence="6">
        <name>Zn(2+)</name>
        <dbReference type="ChEBI" id="CHEBI:29105"/>
    </cofactor>
    <cofactor evidence="6">
        <name>Mn(2+)</name>
        <dbReference type="ChEBI" id="CHEBI:29035"/>
    </cofactor>
    <cofactor evidence="6">
        <name>Fe(2+)</name>
        <dbReference type="ChEBI" id="CHEBI:29033"/>
    </cofactor>
    <text evidence="6">Binds 2 divalent metal cations per subunit. Has a high-affinity and a low affinity metal-binding site. The true nature of the physiological cofactor is under debate. The enzyme is active with cobalt, zinc, manganese or divalent iron ions. Most likely, methionine aminopeptidases function as mononuclear Fe(2+)-metalloproteases under physiological conditions, and the catalytically relevant metal-binding site has been assigned to the histidine-containing high-affinity site.</text>
</comment>
<dbReference type="CDD" id="cd01086">
    <property type="entry name" value="MetAP1"/>
    <property type="match status" value="1"/>
</dbReference>
<evidence type="ECO:0000259" key="8">
    <source>
        <dbReference type="Pfam" id="PF00557"/>
    </source>
</evidence>
<dbReference type="PANTHER" id="PTHR43330">
    <property type="entry name" value="METHIONINE AMINOPEPTIDASE"/>
    <property type="match status" value="1"/>
</dbReference>
<feature type="binding site" evidence="6">
    <location>
        <position position="232"/>
    </location>
    <ligand>
        <name>a divalent metal cation</name>
        <dbReference type="ChEBI" id="CHEBI:60240"/>
        <label>2</label>
        <note>catalytic</note>
    </ligand>
</feature>
<feature type="binding site" evidence="6">
    <location>
        <position position="94"/>
    </location>
    <ligand>
        <name>a divalent metal cation</name>
        <dbReference type="ChEBI" id="CHEBI:60240"/>
        <label>1</label>
    </ligand>
</feature>
<evidence type="ECO:0000256" key="1">
    <source>
        <dbReference type="ARBA" id="ARBA00002521"/>
    </source>
</evidence>
<dbReference type="GO" id="GO:0005829">
    <property type="term" value="C:cytosol"/>
    <property type="evidence" value="ECO:0007669"/>
    <property type="project" value="TreeGrafter"/>
</dbReference>
<comment type="catalytic activity">
    <reaction evidence="6 7">
        <text>Release of N-terminal amino acids, preferentially methionine, from peptides and arylamides.</text>
        <dbReference type="EC" id="3.4.11.18"/>
    </reaction>
</comment>
<evidence type="ECO:0000256" key="4">
    <source>
        <dbReference type="ARBA" id="ARBA00022723"/>
    </source>
</evidence>
<keyword evidence="5 6" id="KW-0378">Hydrolase</keyword>
<dbReference type="GO" id="GO:0046872">
    <property type="term" value="F:metal ion binding"/>
    <property type="evidence" value="ECO:0007669"/>
    <property type="project" value="UniProtKB-UniRule"/>
</dbReference>
<feature type="binding site" evidence="6">
    <location>
        <position position="105"/>
    </location>
    <ligand>
        <name>a divalent metal cation</name>
        <dbReference type="ChEBI" id="CHEBI:60240"/>
        <label>1</label>
    </ligand>
</feature>
<dbReference type="GO" id="GO:0006508">
    <property type="term" value="P:proteolysis"/>
    <property type="evidence" value="ECO:0007669"/>
    <property type="project" value="UniProtKB-KW"/>
</dbReference>
<dbReference type="InterPro" id="IPR002467">
    <property type="entry name" value="Pept_M24A_MAP1"/>
</dbReference>
<evidence type="ECO:0000256" key="6">
    <source>
        <dbReference type="HAMAP-Rule" id="MF_01974"/>
    </source>
</evidence>
<dbReference type="InterPro" id="IPR000994">
    <property type="entry name" value="Pept_M24"/>
</dbReference>
<dbReference type="NCBIfam" id="TIGR00500">
    <property type="entry name" value="met_pdase_I"/>
    <property type="match status" value="1"/>
</dbReference>
<evidence type="ECO:0000256" key="2">
    <source>
        <dbReference type="ARBA" id="ARBA00022438"/>
    </source>
</evidence>
<feature type="binding site" evidence="6">
    <location>
        <position position="175"/>
    </location>
    <ligand>
        <name>substrate</name>
    </ligand>
</feature>
<dbReference type="GO" id="GO:0070006">
    <property type="term" value="F:metalloaminopeptidase activity"/>
    <property type="evidence" value="ECO:0007669"/>
    <property type="project" value="UniProtKB-UniRule"/>
</dbReference>
<dbReference type="AlphaFoldDB" id="B3EUK2"/>
<dbReference type="RefSeq" id="WP_012472386.1">
    <property type="nucleotide sequence ID" value="NC_010830.1"/>
</dbReference>
<evidence type="ECO:0000313" key="9">
    <source>
        <dbReference type="EMBL" id="ACE05621.1"/>
    </source>
</evidence>